<keyword evidence="5" id="KW-1185">Reference proteome</keyword>
<evidence type="ECO:0000259" key="2">
    <source>
        <dbReference type="PROSITE" id="PS50151"/>
    </source>
</evidence>
<dbReference type="AlphaFoldDB" id="A0AAW5N673"/>
<feature type="domain" description="BFN" evidence="3">
    <location>
        <begin position="7"/>
        <end position="141"/>
    </location>
</feature>
<comment type="caution">
    <text evidence="4">The sequence shown here is derived from an EMBL/GenBank/DDBJ whole genome shotgun (WGS) entry which is preliminary data.</text>
</comment>
<dbReference type="InterPro" id="IPR036876">
    <property type="entry name" value="UVR_dom_sf"/>
</dbReference>
<gene>
    <name evidence="4" type="ORF">NW209_02795</name>
</gene>
<sequence>MERAWNEIPVRVLDMSTVLKPSDAFALVLEEIEGGHRRLALIIGAVEAQGIRIAQLGYRPPRPFTHELMLDVMKQGGLEPVKGVISAVKSGVYYADLYVRRADGSVYQVDARSTDVISLSMRAGFPLYVLDEVLEREQLRYISPDGSAYTVPVNMVDLDTLKQEMQVAVEKEEYERASQLRDEIRRREAEEKEGKE</sequence>
<reference evidence="4 5" key="1">
    <citation type="submission" date="2022-08" db="EMBL/GenBank/DDBJ databases">
        <authorList>
            <person name="Zeman M."/>
            <person name="Kubasova T."/>
        </authorList>
    </citation>
    <scope>NUCLEOTIDE SEQUENCE [LARGE SCALE GENOMIC DNA]</scope>
    <source>
        <strain evidence="4 5">ET62</strain>
    </source>
</reference>
<feature type="domain" description="UVR" evidence="2">
    <location>
        <begin position="155"/>
        <end position="190"/>
    </location>
</feature>
<dbReference type="PANTHER" id="PTHR15160:SF1">
    <property type="entry name" value="VON HIPPEL-LINDAU DISEASE TUMOR SUPPRESSOR"/>
    <property type="match status" value="1"/>
</dbReference>
<organism evidence="4 5">
    <name type="scientific">Phocaeicola barnesiae</name>
    <dbReference type="NCBI Taxonomy" id="376804"/>
    <lineage>
        <taxon>Bacteria</taxon>
        <taxon>Pseudomonadati</taxon>
        <taxon>Bacteroidota</taxon>
        <taxon>Bacteroidia</taxon>
        <taxon>Bacteroidales</taxon>
        <taxon>Bacteroidaceae</taxon>
        <taxon>Phocaeicola</taxon>
    </lineage>
</organism>
<evidence type="ECO:0000256" key="1">
    <source>
        <dbReference type="ARBA" id="ARBA00023236"/>
    </source>
</evidence>
<evidence type="ECO:0000313" key="4">
    <source>
        <dbReference type="EMBL" id="MCR8872959.1"/>
    </source>
</evidence>
<dbReference type="InterPro" id="IPR003729">
    <property type="entry name" value="Bi_nuclease_dom"/>
</dbReference>
<proteinExistence type="predicted"/>
<protein>
    <submittedName>
        <fullName evidence="4">Bifunctional nuclease family protein</fullName>
    </submittedName>
</protein>
<dbReference type="Gene3D" id="3.10.690.10">
    <property type="entry name" value="Bifunctional nuclease domain"/>
    <property type="match status" value="1"/>
</dbReference>
<dbReference type="SUPFAM" id="SSF46600">
    <property type="entry name" value="C-terminal UvrC-binding domain of UvrB"/>
    <property type="match status" value="1"/>
</dbReference>
<dbReference type="EMBL" id="JANRHJ010000002">
    <property type="protein sequence ID" value="MCR8872959.1"/>
    <property type="molecule type" value="Genomic_DNA"/>
</dbReference>
<dbReference type="PROSITE" id="PS50151">
    <property type="entry name" value="UVR"/>
    <property type="match status" value="1"/>
</dbReference>
<accession>A0AAW5N673</accession>
<dbReference type="Pfam" id="PF02577">
    <property type="entry name" value="BFN_dom"/>
    <property type="match status" value="1"/>
</dbReference>
<dbReference type="InterPro" id="IPR036104">
    <property type="entry name" value="BFN_sf"/>
</dbReference>
<dbReference type="GO" id="GO:0004518">
    <property type="term" value="F:nuclease activity"/>
    <property type="evidence" value="ECO:0007669"/>
    <property type="project" value="InterPro"/>
</dbReference>
<dbReference type="InterPro" id="IPR001943">
    <property type="entry name" value="UVR_dom"/>
</dbReference>
<dbReference type="SUPFAM" id="SSF103256">
    <property type="entry name" value="Hypothetical protein TM0160"/>
    <property type="match status" value="1"/>
</dbReference>
<dbReference type="PANTHER" id="PTHR15160">
    <property type="entry name" value="VON HIPPEL-LINDAU PROTEIN"/>
    <property type="match status" value="1"/>
</dbReference>
<name>A0AAW5N673_9BACT</name>
<evidence type="ECO:0000259" key="3">
    <source>
        <dbReference type="PROSITE" id="PS51658"/>
    </source>
</evidence>
<dbReference type="Pfam" id="PF02151">
    <property type="entry name" value="UVR"/>
    <property type="match status" value="1"/>
</dbReference>
<dbReference type="RefSeq" id="WP_022340044.1">
    <property type="nucleotide sequence ID" value="NZ_JANRHJ010000002.1"/>
</dbReference>
<keyword evidence="1" id="KW-0227">DNA damage</keyword>
<dbReference type="GO" id="GO:0009432">
    <property type="term" value="P:SOS response"/>
    <property type="evidence" value="ECO:0007669"/>
    <property type="project" value="UniProtKB-KW"/>
</dbReference>
<dbReference type="Proteomes" id="UP001204579">
    <property type="component" value="Unassembled WGS sequence"/>
</dbReference>
<keyword evidence="1" id="KW-0742">SOS response</keyword>
<dbReference type="PROSITE" id="PS51658">
    <property type="entry name" value="BFN"/>
    <property type="match status" value="1"/>
</dbReference>
<evidence type="ECO:0000313" key="5">
    <source>
        <dbReference type="Proteomes" id="UP001204579"/>
    </source>
</evidence>